<reference evidence="1" key="1">
    <citation type="submission" date="2023-06" db="EMBL/GenBank/DDBJ databases">
        <authorList>
            <person name="Kurt Z."/>
        </authorList>
    </citation>
    <scope>NUCLEOTIDE SEQUENCE</scope>
</reference>
<accession>A0AA86N449</accession>
<dbReference type="AlphaFoldDB" id="A0AA86N449"/>
<keyword evidence="4" id="KW-1185">Reference proteome</keyword>
<name>A0AA86N449_9EUKA</name>
<reference evidence="2 4" key="2">
    <citation type="submission" date="2024-07" db="EMBL/GenBank/DDBJ databases">
        <authorList>
            <person name="Akdeniz Z."/>
        </authorList>
    </citation>
    <scope>NUCLEOTIDE SEQUENCE [LARGE SCALE GENOMIC DNA]</scope>
</reference>
<dbReference type="Proteomes" id="UP001642409">
    <property type="component" value="Unassembled WGS sequence"/>
</dbReference>
<evidence type="ECO:0000313" key="2">
    <source>
        <dbReference type="EMBL" id="CAL6051320.1"/>
    </source>
</evidence>
<gene>
    <name evidence="1" type="ORF">HINF_LOCUS21</name>
    <name evidence="2" type="ORF">HINF_LOCUS44315</name>
    <name evidence="3" type="ORF">HINF_LOCUS57831</name>
</gene>
<dbReference type="EMBL" id="CAXDID020000321">
    <property type="protein sequence ID" value="CAL6076735.1"/>
    <property type="molecule type" value="Genomic_DNA"/>
</dbReference>
<organism evidence="1">
    <name type="scientific">Hexamita inflata</name>
    <dbReference type="NCBI Taxonomy" id="28002"/>
    <lineage>
        <taxon>Eukaryota</taxon>
        <taxon>Metamonada</taxon>
        <taxon>Diplomonadida</taxon>
        <taxon>Hexamitidae</taxon>
        <taxon>Hexamitinae</taxon>
        <taxon>Hexamita</taxon>
    </lineage>
</organism>
<evidence type="ECO:0000313" key="1">
    <source>
        <dbReference type="EMBL" id="CAI9912376.1"/>
    </source>
</evidence>
<proteinExistence type="predicted"/>
<comment type="caution">
    <text evidence="1">The sequence shown here is derived from an EMBL/GenBank/DDBJ whole genome shotgun (WGS) entry which is preliminary data.</text>
</comment>
<sequence>MLTHEYAVICYFAGIGSCFKHSLLIHTNRIQYMLRYIQKYICNQFLTIWRKPLQFAVQSGRVGEITCFEVWQPLLICLKTAKYRVIDSTSVIFKRLTSRYQQLIVCMRLAKICAFGSIRYQRCIVAAKRKSTQTVRKISRSLFNVTWLVTKRT</sequence>
<evidence type="ECO:0000313" key="4">
    <source>
        <dbReference type="Proteomes" id="UP001642409"/>
    </source>
</evidence>
<evidence type="ECO:0000313" key="3">
    <source>
        <dbReference type="EMBL" id="CAL6076735.1"/>
    </source>
</evidence>
<protein>
    <submittedName>
        <fullName evidence="2">Hypothetical_protein</fullName>
    </submittedName>
</protein>
<dbReference type="EMBL" id="CAXDID020000187">
    <property type="protein sequence ID" value="CAL6051320.1"/>
    <property type="molecule type" value="Genomic_DNA"/>
</dbReference>
<dbReference type="EMBL" id="CATOUU010000001">
    <property type="protein sequence ID" value="CAI9912376.1"/>
    <property type="molecule type" value="Genomic_DNA"/>
</dbReference>